<dbReference type="EMBL" id="BLSA01000012">
    <property type="protein sequence ID" value="GFP31872.1"/>
    <property type="molecule type" value="Genomic_DNA"/>
</dbReference>
<protein>
    <submittedName>
        <fullName evidence="1">Uncharacterized protein</fullName>
    </submittedName>
</protein>
<comment type="caution">
    <text evidence="1">The sequence shown here is derived from an EMBL/GenBank/DDBJ whole genome shotgun (WGS) entry which is preliminary data.</text>
</comment>
<reference evidence="1 2" key="1">
    <citation type="journal article" date="2020" name="Front. Microbiol.">
        <title>Single-cell genomics of novel Actinobacteria with the Wood-Ljungdahl pathway discovered in a serpentinizing system.</title>
        <authorList>
            <person name="Merino N."/>
            <person name="Kawai M."/>
            <person name="Boyd E.S."/>
            <person name="Colman D.R."/>
            <person name="McGlynn S.E."/>
            <person name="Nealson K.H."/>
            <person name="Kurokawa K."/>
            <person name="Hongoh Y."/>
        </authorList>
    </citation>
    <scope>NUCLEOTIDE SEQUENCE [LARGE SCALE GENOMIC DNA]</scope>
    <source>
        <strain evidence="1 2">S42</strain>
    </source>
</reference>
<sequence>MRLREGSPSEGTLQRLQEVFVVTGSVKYSMYFHSLPTDNVEDKIVLDNQNSISCSFQLWISGNSTWIRMNLKTTNLFFDPLDELQCSCWAIFGNVIENVNKVIIGCRKIAERILTFHGVAFSTSASSVRG</sequence>
<name>A0A6V8PGV6_9ACTN</name>
<gene>
    <name evidence="1" type="ORF">HKBW3S42_00178</name>
</gene>
<evidence type="ECO:0000313" key="2">
    <source>
        <dbReference type="Proteomes" id="UP000568877"/>
    </source>
</evidence>
<accession>A0A6V8PGV6</accession>
<dbReference type="Proteomes" id="UP000568877">
    <property type="component" value="Unassembled WGS sequence"/>
</dbReference>
<proteinExistence type="predicted"/>
<evidence type="ECO:0000313" key="1">
    <source>
        <dbReference type="EMBL" id="GFP31872.1"/>
    </source>
</evidence>
<dbReference type="AlphaFoldDB" id="A0A6V8PGV6"/>
<organism evidence="1 2">
    <name type="scientific">Candidatus Hakubella thermalkaliphila</name>
    <dbReference type="NCBI Taxonomy" id="2754717"/>
    <lineage>
        <taxon>Bacteria</taxon>
        <taxon>Bacillati</taxon>
        <taxon>Actinomycetota</taxon>
        <taxon>Actinomycetota incertae sedis</taxon>
        <taxon>Candidatus Hakubellales</taxon>
        <taxon>Candidatus Hakubellaceae</taxon>
        <taxon>Candidatus Hakubella</taxon>
    </lineage>
</organism>